<feature type="domain" description="TRAF-type" evidence="8">
    <location>
        <begin position="49"/>
        <end position="102"/>
    </location>
</feature>
<evidence type="ECO:0000256" key="3">
    <source>
        <dbReference type="ARBA" id="ARBA00022723"/>
    </source>
</evidence>
<dbReference type="PANTHER" id="PTHR10131">
    <property type="entry name" value="TNF RECEPTOR ASSOCIATED FACTOR"/>
    <property type="match status" value="1"/>
</dbReference>
<dbReference type="Gene3D" id="3.30.40.10">
    <property type="entry name" value="Zinc/RING finger domain, C3HC4 (zinc finger)"/>
    <property type="match status" value="2"/>
</dbReference>
<keyword evidence="5 7" id="KW-0863">Zinc-finger</keyword>
<protein>
    <recommendedName>
        <fullName evidence="8">TRAF-type domain-containing protein</fullName>
    </recommendedName>
</protein>
<dbReference type="SUPFAM" id="SSF49599">
    <property type="entry name" value="TRAF domain-like"/>
    <property type="match status" value="3"/>
</dbReference>
<dbReference type="EMBL" id="CDMZ01004249">
    <property type="protein sequence ID" value="CUC10500.1"/>
    <property type="molecule type" value="Genomic_DNA"/>
</dbReference>
<dbReference type="PANTHER" id="PTHR10131:SF94">
    <property type="entry name" value="TNF RECEPTOR-ASSOCIATED FACTOR 4"/>
    <property type="match status" value="1"/>
</dbReference>
<keyword evidence="3 7" id="KW-0479">Metal-binding</keyword>
<feature type="zinc finger region" description="TRAF-type" evidence="7">
    <location>
        <begin position="49"/>
        <end position="102"/>
    </location>
</feature>
<sequence>MEEAECRYSGCDVKMPRGKIASHEKKCPLRTVPCERCDLPISHNGKRLHNSVCPRMPVKCPHKCGTDLLRSEVPEHLARECPEETVKSLIPGCKTEMKRQLLGAHLTEKEAEHRELIEKCERRGARAVTVKFRDFEKRAASIEKGWALESDFFHFQGARLFLQLFPKGGVTAREGMASLYLVREGTPLDTFRCSVQVVSGQQCTLSHPGEGKEDESAAFSVKGCKYGWPNFCSFEPLLSAARSTEEGNLQFHLKVFRIESPEPLIVDGYGPARLPGRGGGGGGPYSR</sequence>
<dbReference type="PhylomeDB" id="A0A0K6SAA3"/>
<comment type="subcellular location">
    <subcellularLocation>
        <location evidence="1">Cytoplasm</location>
    </subcellularLocation>
</comment>
<reference evidence="9" key="1">
    <citation type="submission" date="2014-11" db="EMBL/GenBank/DDBJ databases">
        <title>Molecular phylogeny of cliff fern family Woodsiaceae with morphological implications.</title>
        <authorList>
            <person name="Shao Y.-Z."/>
            <person name="Wei R."/>
            <person name="Zhang X.-C."/>
        </authorList>
    </citation>
    <scope>NUCLEOTIDE SEQUENCE</scope>
</reference>
<keyword evidence="2" id="KW-0963">Cytoplasm</keyword>
<accession>A0A0K6SAA3</accession>
<organism evidence="9">
    <name type="scientific">Chromera velia CCMP2878</name>
    <dbReference type="NCBI Taxonomy" id="1169474"/>
    <lineage>
        <taxon>Eukaryota</taxon>
        <taxon>Sar</taxon>
        <taxon>Alveolata</taxon>
        <taxon>Colpodellida</taxon>
        <taxon>Chromeraceae</taxon>
        <taxon>Chromera</taxon>
    </lineage>
</organism>
<evidence type="ECO:0000256" key="5">
    <source>
        <dbReference type="ARBA" id="ARBA00022771"/>
    </source>
</evidence>
<evidence type="ECO:0000256" key="7">
    <source>
        <dbReference type="PROSITE-ProRule" id="PRU00207"/>
    </source>
</evidence>
<evidence type="ECO:0000256" key="1">
    <source>
        <dbReference type="ARBA" id="ARBA00004496"/>
    </source>
</evidence>
<dbReference type="Gene3D" id="2.60.210.10">
    <property type="entry name" value="Apoptosis, Tumor Necrosis Factor Receptor Associated Protein 2, Chain A"/>
    <property type="match status" value="1"/>
</dbReference>
<dbReference type="InterPro" id="IPR008974">
    <property type="entry name" value="TRAF-like"/>
</dbReference>
<dbReference type="AlphaFoldDB" id="A0A0K6SAA3"/>
<dbReference type="Pfam" id="PF02176">
    <property type="entry name" value="zf-TRAF"/>
    <property type="match status" value="1"/>
</dbReference>
<keyword evidence="4" id="KW-0677">Repeat</keyword>
<evidence type="ECO:0000256" key="4">
    <source>
        <dbReference type="ARBA" id="ARBA00022737"/>
    </source>
</evidence>
<dbReference type="VEuPathDB" id="CryptoDB:Cvel_33093"/>
<name>A0A0K6SAA3_9ALVE</name>
<evidence type="ECO:0000259" key="8">
    <source>
        <dbReference type="PROSITE" id="PS50145"/>
    </source>
</evidence>
<dbReference type="PROSITE" id="PS50145">
    <property type="entry name" value="ZF_TRAF"/>
    <property type="match status" value="1"/>
</dbReference>
<proteinExistence type="predicted"/>
<dbReference type="InterPro" id="IPR001293">
    <property type="entry name" value="Znf_TRAF"/>
</dbReference>
<gene>
    <name evidence="9" type="ORF">Cvel_33093.t1.CR1</name>
</gene>
<dbReference type="GO" id="GO:0005737">
    <property type="term" value="C:cytoplasm"/>
    <property type="evidence" value="ECO:0007669"/>
    <property type="project" value="UniProtKB-SubCell"/>
</dbReference>
<evidence type="ECO:0000256" key="2">
    <source>
        <dbReference type="ARBA" id="ARBA00022490"/>
    </source>
</evidence>
<dbReference type="InterPro" id="IPR013083">
    <property type="entry name" value="Znf_RING/FYVE/PHD"/>
</dbReference>
<evidence type="ECO:0000256" key="6">
    <source>
        <dbReference type="ARBA" id="ARBA00022833"/>
    </source>
</evidence>
<dbReference type="GO" id="GO:0008270">
    <property type="term" value="F:zinc ion binding"/>
    <property type="evidence" value="ECO:0007669"/>
    <property type="project" value="UniProtKB-KW"/>
</dbReference>
<dbReference type="InterPro" id="IPR002083">
    <property type="entry name" value="MATH/TRAF_dom"/>
</dbReference>
<keyword evidence="6 7" id="KW-0862">Zinc</keyword>
<evidence type="ECO:0000313" key="9">
    <source>
        <dbReference type="EMBL" id="CUC10500.1"/>
    </source>
</evidence>
<dbReference type="CDD" id="cd00121">
    <property type="entry name" value="MATH"/>
    <property type="match status" value="1"/>
</dbReference>